<evidence type="ECO:0000256" key="1">
    <source>
        <dbReference type="ARBA" id="ARBA00004141"/>
    </source>
</evidence>
<organism evidence="7 8">
    <name type="scientific">Crotalus adamanteus</name>
    <name type="common">Eastern diamondback rattlesnake</name>
    <dbReference type="NCBI Taxonomy" id="8729"/>
    <lineage>
        <taxon>Eukaryota</taxon>
        <taxon>Metazoa</taxon>
        <taxon>Chordata</taxon>
        <taxon>Craniata</taxon>
        <taxon>Vertebrata</taxon>
        <taxon>Euteleostomi</taxon>
        <taxon>Lepidosauria</taxon>
        <taxon>Squamata</taxon>
        <taxon>Bifurcata</taxon>
        <taxon>Unidentata</taxon>
        <taxon>Episquamata</taxon>
        <taxon>Toxicofera</taxon>
        <taxon>Serpentes</taxon>
        <taxon>Colubroidea</taxon>
        <taxon>Viperidae</taxon>
        <taxon>Crotalinae</taxon>
        <taxon>Crotalus</taxon>
    </lineage>
</organism>
<evidence type="ECO:0000256" key="2">
    <source>
        <dbReference type="ARBA" id="ARBA00022692"/>
    </source>
</evidence>
<name>A0AAW1AQF4_CROAD</name>
<dbReference type="InterPro" id="IPR000848">
    <property type="entry name" value="GPCR_cAMP"/>
</dbReference>
<dbReference type="GO" id="GO:0004930">
    <property type="term" value="F:G protein-coupled receptor activity"/>
    <property type="evidence" value="ECO:0007669"/>
    <property type="project" value="InterPro"/>
</dbReference>
<accession>A0AAW1AQF4</accession>
<dbReference type="GO" id="GO:0007189">
    <property type="term" value="P:adenylate cyclase-activating G protein-coupled receptor signaling pathway"/>
    <property type="evidence" value="ECO:0007669"/>
    <property type="project" value="TreeGrafter"/>
</dbReference>
<feature type="transmembrane region" description="Helical" evidence="5">
    <location>
        <begin position="50"/>
        <end position="68"/>
    </location>
</feature>
<reference evidence="7 8" key="1">
    <citation type="journal article" date="2024" name="Proc. Natl. Acad. Sci. U.S.A.">
        <title>The genetic regulatory architecture and epigenomic basis for age-related changes in rattlesnake venom.</title>
        <authorList>
            <person name="Hogan M.P."/>
            <person name="Holding M.L."/>
            <person name="Nystrom G.S."/>
            <person name="Colston T.J."/>
            <person name="Bartlett D.A."/>
            <person name="Mason A.J."/>
            <person name="Ellsworth S.A."/>
            <person name="Rautsaw R.M."/>
            <person name="Lawrence K.C."/>
            <person name="Strickland J.L."/>
            <person name="He B."/>
            <person name="Fraser P."/>
            <person name="Margres M.J."/>
            <person name="Gilbert D.M."/>
            <person name="Gibbs H.L."/>
            <person name="Parkinson C.L."/>
            <person name="Rokyta D.R."/>
        </authorList>
    </citation>
    <scope>NUCLEOTIDE SEQUENCE [LARGE SCALE GENOMIC DNA]</scope>
    <source>
        <strain evidence="7">DRR0105</strain>
    </source>
</reference>
<dbReference type="InterPro" id="IPR017981">
    <property type="entry name" value="GPCR_2-like_7TM"/>
</dbReference>
<dbReference type="PROSITE" id="PS51257">
    <property type="entry name" value="PROKAR_LIPOPROTEIN"/>
    <property type="match status" value="1"/>
</dbReference>
<dbReference type="GO" id="GO:0030552">
    <property type="term" value="F:cAMP binding"/>
    <property type="evidence" value="ECO:0007669"/>
    <property type="project" value="InterPro"/>
</dbReference>
<dbReference type="PROSITE" id="PS50261">
    <property type="entry name" value="G_PROTEIN_RECEP_F2_4"/>
    <property type="match status" value="1"/>
</dbReference>
<comment type="caution">
    <text evidence="7">The sequence shown here is derived from an EMBL/GenBank/DDBJ whole genome shotgun (WGS) entry which is preliminary data.</text>
</comment>
<dbReference type="Proteomes" id="UP001474421">
    <property type="component" value="Unassembled WGS sequence"/>
</dbReference>
<feature type="transmembrane region" description="Helical" evidence="5">
    <location>
        <begin position="18"/>
        <end position="38"/>
    </location>
</feature>
<dbReference type="PANTHER" id="PTHR23112">
    <property type="entry name" value="G PROTEIN-COUPLED RECEPTOR 157-RELATED"/>
    <property type="match status" value="1"/>
</dbReference>
<feature type="transmembrane region" description="Helical" evidence="5">
    <location>
        <begin position="88"/>
        <end position="107"/>
    </location>
</feature>
<feature type="transmembrane region" description="Helical" evidence="5">
    <location>
        <begin position="167"/>
        <end position="191"/>
    </location>
</feature>
<sequence>MLLRDPPATLVSPWERGVVLLSCALSVLGCCLLLGTQARWPELRTRPRQLLSCLSGADLLSAASYAYGVLKDFEASSWDCVAQGALSTFANTSSFFWTVAIALDLYFAIVRGSPSSASLLSFFHLVSWGVPLGITAAAVALKKIGYDASDVSVGWCWIDINAEDRLLWMLLAGKLWEILAYVTLPVFYVLIKKHINRAHTALSEYRPILSRAPSSHPGAASGADKKLTLIPIVFIFLRVWSTIRFVLTLSGSPADQNWLLVVLHGIGNTFQGAANCILFVFCTRVVRNKLFSSLCCWRYSNPEPPPPSLETSFQAEAPLCKDWELRGSNSTGADASSP</sequence>
<protein>
    <submittedName>
        <fullName evidence="7">G-protein coupled receptor</fullName>
    </submittedName>
</protein>
<keyword evidence="2 5" id="KW-0812">Transmembrane</keyword>
<feature type="domain" description="G-protein coupled receptors family 2 profile 2" evidence="6">
    <location>
        <begin position="15"/>
        <end position="283"/>
    </location>
</feature>
<keyword evidence="4 5" id="KW-0472">Membrane</keyword>
<evidence type="ECO:0000256" key="4">
    <source>
        <dbReference type="ARBA" id="ARBA00023136"/>
    </source>
</evidence>
<dbReference type="AlphaFoldDB" id="A0AAW1AQF4"/>
<evidence type="ECO:0000313" key="8">
    <source>
        <dbReference type="Proteomes" id="UP001474421"/>
    </source>
</evidence>
<dbReference type="GO" id="GO:0007166">
    <property type="term" value="P:cell surface receptor signaling pathway"/>
    <property type="evidence" value="ECO:0007669"/>
    <property type="project" value="InterPro"/>
</dbReference>
<evidence type="ECO:0000256" key="5">
    <source>
        <dbReference type="SAM" id="Phobius"/>
    </source>
</evidence>
<dbReference type="SUPFAM" id="SSF81321">
    <property type="entry name" value="Family A G protein-coupled receptor-like"/>
    <property type="match status" value="1"/>
</dbReference>
<feature type="transmembrane region" description="Helical" evidence="5">
    <location>
        <begin position="119"/>
        <end position="141"/>
    </location>
</feature>
<dbReference type="Gene3D" id="1.20.1070.10">
    <property type="entry name" value="Rhodopsin 7-helix transmembrane proteins"/>
    <property type="match status" value="1"/>
</dbReference>
<comment type="subcellular location">
    <subcellularLocation>
        <location evidence="1">Membrane</location>
        <topology evidence="1">Multi-pass membrane protein</topology>
    </subcellularLocation>
</comment>
<keyword evidence="3 5" id="KW-1133">Transmembrane helix</keyword>
<evidence type="ECO:0000313" key="7">
    <source>
        <dbReference type="EMBL" id="KAK9392013.1"/>
    </source>
</evidence>
<evidence type="ECO:0000259" key="6">
    <source>
        <dbReference type="PROSITE" id="PS50261"/>
    </source>
</evidence>
<dbReference type="PRINTS" id="PR00247">
    <property type="entry name" value="GPCRCAMP"/>
</dbReference>
<dbReference type="EMBL" id="JAOTOJ010000017">
    <property type="protein sequence ID" value="KAK9392013.1"/>
    <property type="molecule type" value="Genomic_DNA"/>
</dbReference>
<evidence type="ECO:0000256" key="3">
    <source>
        <dbReference type="ARBA" id="ARBA00022989"/>
    </source>
</evidence>
<proteinExistence type="predicted"/>
<dbReference type="PANTHER" id="PTHR23112:SF47">
    <property type="entry name" value="G-PROTEIN COUPLED RECEPTOR 157"/>
    <property type="match status" value="1"/>
</dbReference>
<feature type="transmembrane region" description="Helical" evidence="5">
    <location>
        <begin position="259"/>
        <end position="282"/>
    </location>
</feature>
<dbReference type="GO" id="GO:0005886">
    <property type="term" value="C:plasma membrane"/>
    <property type="evidence" value="ECO:0007669"/>
    <property type="project" value="TreeGrafter"/>
</dbReference>
<gene>
    <name evidence="7" type="ORF">NXF25_017600</name>
</gene>
<keyword evidence="7" id="KW-0675">Receptor</keyword>
<dbReference type="Pfam" id="PF05462">
    <property type="entry name" value="Dicty_CAR"/>
    <property type="match status" value="1"/>
</dbReference>
<keyword evidence="8" id="KW-1185">Reference proteome</keyword>
<feature type="transmembrane region" description="Helical" evidence="5">
    <location>
        <begin position="227"/>
        <end position="247"/>
    </location>
</feature>